<reference evidence="2" key="2">
    <citation type="submission" date="2020-09" db="EMBL/GenBank/DDBJ databases">
        <authorList>
            <person name="Sun Q."/>
            <person name="Zhou Y."/>
        </authorList>
    </citation>
    <scope>NUCLEOTIDE SEQUENCE</scope>
    <source>
        <strain evidence="2">CGMCC 4.7278</strain>
    </source>
</reference>
<dbReference type="Proteomes" id="UP000612956">
    <property type="component" value="Unassembled WGS sequence"/>
</dbReference>
<comment type="caution">
    <text evidence="2">The sequence shown here is derived from an EMBL/GenBank/DDBJ whole genome shotgun (WGS) entry which is preliminary data.</text>
</comment>
<evidence type="ECO:0000256" key="1">
    <source>
        <dbReference type="SAM" id="MobiDB-lite"/>
    </source>
</evidence>
<accession>A0A917Q8Q1</accession>
<name>A0A917Q8Q1_9NOCA</name>
<protein>
    <submittedName>
        <fullName evidence="2">Uncharacterized protein</fullName>
    </submittedName>
</protein>
<feature type="compositionally biased region" description="Polar residues" evidence="1">
    <location>
        <begin position="18"/>
        <end position="28"/>
    </location>
</feature>
<evidence type="ECO:0000313" key="3">
    <source>
        <dbReference type="Proteomes" id="UP000612956"/>
    </source>
</evidence>
<dbReference type="AlphaFoldDB" id="A0A917Q8Q1"/>
<gene>
    <name evidence="2" type="ORF">GCM10011591_03180</name>
</gene>
<proteinExistence type="predicted"/>
<reference evidence="2" key="1">
    <citation type="journal article" date="2014" name="Int. J. Syst. Evol. Microbiol.">
        <title>Complete genome sequence of Corynebacterium casei LMG S-19264T (=DSM 44701T), isolated from a smear-ripened cheese.</title>
        <authorList>
            <consortium name="US DOE Joint Genome Institute (JGI-PGF)"/>
            <person name="Walter F."/>
            <person name="Albersmeier A."/>
            <person name="Kalinowski J."/>
            <person name="Ruckert C."/>
        </authorList>
    </citation>
    <scope>NUCLEOTIDE SEQUENCE</scope>
    <source>
        <strain evidence="2">CGMCC 4.7278</strain>
    </source>
</reference>
<sequence>MDTTRWSRPTAIPAGPNANDTTTSSQRLTDTGQFASFAAKIASPHDLQMKYFREEVPVNDGFGTPTPGRGTGIHRFAAEKPENGVDRDQIDRTDVLASQTGRVLNSGPQHN</sequence>
<dbReference type="EMBL" id="BMMW01000001">
    <property type="protein sequence ID" value="GGK34915.1"/>
    <property type="molecule type" value="Genomic_DNA"/>
</dbReference>
<feature type="region of interest" description="Disordered" evidence="1">
    <location>
        <begin position="1"/>
        <end position="28"/>
    </location>
</feature>
<organism evidence="2 3">
    <name type="scientific">Nocardia camponoti</name>
    <dbReference type="NCBI Taxonomy" id="1616106"/>
    <lineage>
        <taxon>Bacteria</taxon>
        <taxon>Bacillati</taxon>
        <taxon>Actinomycetota</taxon>
        <taxon>Actinomycetes</taxon>
        <taxon>Mycobacteriales</taxon>
        <taxon>Nocardiaceae</taxon>
        <taxon>Nocardia</taxon>
    </lineage>
</organism>
<evidence type="ECO:0000313" key="2">
    <source>
        <dbReference type="EMBL" id="GGK34915.1"/>
    </source>
</evidence>
<keyword evidence="3" id="KW-1185">Reference proteome</keyword>